<evidence type="ECO:0000313" key="3">
    <source>
        <dbReference type="Proteomes" id="UP000070433"/>
    </source>
</evidence>
<name>A0A127JUZ3_9BURK</name>
<evidence type="ECO:0000256" key="1">
    <source>
        <dbReference type="SAM" id="SignalP"/>
    </source>
</evidence>
<organism evidence="2 3">
    <name type="scientific">Ramlibacter tataouinensis</name>
    <dbReference type="NCBI Taxonomy" id="94132"/>
    <lineage>
        <taxon>Bacteria</taxon>
        <taxon>Pseudomonadati</taxon>
        <taxon>Pseudomonadota</taxon>
        <taxon>Betaproteobacteria</taxon>
        <taxon>Burkholderiales</taxon>
        <taxon>Comamonadaceae</taxon>
        <taxon>Ramlibacter</taxon>
    </lineage>
</organism>
<keyword evidence="1" id="KW-0732">Signal</keyword>
<evidence type="ECO:0000313" key="2">
    <source>
        <dbReference type="EMBL" id="AMO23714.1"/>
    </source>
</evidence>
<proteinExistence type="predicted"/>
<dbReference type="AlphaFoldDB" id="A0A127JUZ3"/>
<accession>A0A127JUZ3</accession>
<dbReference type="EMBL" id="CP010951">
    <property type="protein sequence ID" value="AMO23714.1"/>
    <property type="molecule type" value="Genomic_DNA"/>
</dbReference>
<feature type="signal peptide" evidence="1">
    <location>
        <begin position="1"/>
        <end position="22"/>
    </location>
</feature>
<dbReference type="RefSeq" id="WP_061500569.1">
    <property type="nucleotide sequence ID" value="NZ_CP010951.1"/>
</dbReference>
<reference evidence="2 3" key="1">
    <citation type="journal article" date="2014" name="Int. J. Syst. Evol. Microbiol.">
        <title>Ramlibacter solisilvae sp. nov., isolated from forest soil, and emended description of the genus Ramlibacter.</title>
        <authorList>
            <person name="Lee H.J."/>
            <person name="Lee S.H."/>
            <person name="Lee S.S."/>
            <person name="Lee J.S."/>
            <person name="Kim Y."/>
            <person name="Kim S.C."/>
            <person name="Jeon C.O."/>
        </authorList>
    </citation>
    <scope>NUCLEOTIDE SEQUENCE [LARGE SCALE GENOMIC DNA]</scope>
    <source>
        <strain evidence="2 3">5-10</strain>
    </source>
</reference>
<dbReference type="OrthoDB" id="6881569at2"/>
<feature type="chain" id="PRO_5007449546" evidence="1">
    <location>
        <begin position="23"/>
        <end position="155"/>
    </location>
</feature>
<dbReference type="Proteomes" id="UP000070433">
    <property type="component" value="Chromosome"/>
</dbReference>
<keyword evidence="3" id="KW-1185">Reference proteome</keyword>
<gene>
    <name evidence="2" type="ORF">UC35_13615</name>
</gene>
<protein>
    <submittedName>
        <fullName evidence="2">Uncharacterized protein</fullName>
    </submittedName>
</protein>
<sequence length="155" mass="15741">MSKTLSACLLSLATAASLNASAAEPLARFEDAIGVQPLRAGGQPNAVLGVPPAGLPWVISRLTAAVSADGRINVDGRGLLLAGGDNIGTPAGQSVRARVACAGVFHDSELVPLDALGDFRIEGFVNPIPPNPCANPVLLIVNGNGAWFAAGIRKR</sequence>